<dbReference type="GO" id="GO:0034472">
    <property type="term" value="P:snRNA 3'-end processing"/>
    <property type="evidence" value="ECO:0007669"/>
    <property type="project" value="TreeGrafter"/>
</dbReference>
<feature type="domain" description="Integrator complex subunit 5 C-terminal" evidence="2">
    <location>
        <begin position="231"/>
        <end position="919"/>
    </location>
</feature>
<proteinExistence type="predicted"/>
<evidence type="ECO:0000259" key="2">
    <source>
        <dbReference type="Pfam" id="PF14838"/>
    </source>
</evidence>
<dbReference type="EnsemblMetazoa" id="XM_008212025">
    <property type="protein sequence ID" value="XP_008210247"/>
    <property type="gene ID" value="LOC100114637"/>
</dbReference>
<evidence type="ECO:0008006" key="5">
    <source>
        <dbReference type="Google" id="ProtNLM"/>
    </source>
</evidence>
<dbReference type="KEGG" id="nvi:100114637"/>
<protein>
    <recommendedName>
        <fullName evidence="5">Integrator complex subunit 5</fullName>
    </recommendedName>
</protein>
<evidence type="ECO:0000313" key="4">
    <source>
        <dbReference type="Proteomes" id="UP000002358"/>
    </source>
</evidence>
<dbReference type="OrthoDB" id="69088at2759"/>
<reference evidence="3" key="1">
    <citation type="submission" date="2021-01" db="UniProtKB">
        <authorList>
            <consortium name="EnsemblMetazoa"/>
        </authorList>
    </citation>
    <scope>IDENTIFICATION</scope>
</reference>
<dbReference type="GO" id="GO:0032039">
    <property type="term" value="C:integrator complex"/>
    <property type="evidence" value="ECO:0007669"/>
    <property type="project" value="InterPro"/>
</dbReference>
<dbReference type="Pfam" id="PF14837">
    <property type="entry name" value="INTS5_N"/>
    <property type="match status" value="1"/>
</dbReference>
<dbReference type="AlphaFoldDB" id="A0A7M7H6A3"/>
<dbReference type="Proteomes" id="UP000002358">
    <property type="component" value="Unassembled WGS sequence"/>
</dbReference>
<dbReference type="GeneID" id="100114637"/>
<dbReference type="InterPro" id="IPR029444">
    <property type="entry name" value="INTS5_C"/>
</dbReference>
<keyword evidence="4" id="KW-1185">Reference proteome</keyword>
<dbReference type="SMR" id="A0A7M7H6A3"/>
<feature type="domain" description="Integrator complex subunit 5 N-terminal" evidence="1">
    <location>
        <begin position="12"/>
        <end position="217"/>
    </location>
</feature>
<evidence type="ECO:0000313" key="3">
    <source>
        <dbReference type="EnsemblMetazoa" id="XP_008210247"/>
    </source>
</evidence>
<dbReference type="RefSeq" id="XP_008210247.1">
    <property type="nucleotide sequence ID" value="XM_008212025.3"/>
</dbReference>
<dbReference type="CTD" id="4958"/>
<dbReference type="InParanoid" id="A0A7M7H6A3"/>
<dbReference type="Pfam" id="PF14838">
    <property type="entry name" value="INTS5_C"/>
    <property type="match status" value="1"/>
</dbReference>
<dbReference type="FunCoup" id="A0A7M7H6A3">
    <property type="interactions" value="2141"/>
</dbReference>
<evidence type="ECO:0000259" key="1">
    <source>
        <dbReference type="Pfam" id="PF14837"/>
    </source>
</evidence>
<dbReference type="PANTHER" id="PTHR31697:SF2">
    <property type="entry name" value="INTEGRATOR COMPLEX SUBUNIT 5"/>
    <property type="match status" value="1"/>
</dbReference>
<dbReference type="PANTHER" id="PTHR31697">
    <property type="entry name" value="INTEGRATOR COMPLEX SUBUNIT 5"/>
    <property type="match status" value="1"/>
</dbReference>
<sequence>MLHLTDTVLPPQDIMLEVRKFISITTARNSQSSNTLEVTRTALGLLKNVPATREAVLEYFCSVFFAAVNKHMRQIEMRQNVPISEENIISEIHLVLSSFINGNPEAWAPIISAWSLDLLGKLSTNHSKHINLSGSAGINDCLQQWMSCRATRTLIDITAQCLQCLMHADTESCIKALLDTSVMHSPHFDWVVAHVGSCFPNVVITRVLSCGLKDFCALKNSERKDKKMDQKLNSVVGILTHLAGSHFYDIRTALLDLFMWSLDENVNVNEDTKVQRLATVPFLLNLASLSSMLLKALTNDLSQILTPDVIPRLALFSTDWVKYFKNDATSLINIAVHLALGCDQGALQIINILLDTSLNPSNVGYHSVNAAQNAKNVCREILELILEEIELTIRTDHCRSTNIPLLTSIKQDLPTVIPLLLNSQPLKVKTAVKLLSLLGNQNSNVLISAATYVLHKAQTNFHLAVLVRLITDNANFFSKKYKNENAILDYGYFTQVVEQAIREVQYSNVTDNQAIRQLFQNLTVLLKWENSGKVPNLKSNFITRAIRVNLLQMAICLMKTNNFDLASDIAELLNCLNPPDSTNFPANVELTLRLTKAIIRYFFICIAEDDIIKKQRGVKIVCRFLKGLTTYSQYARVLALREILEIAIFGDPAKYFGAKEKFKFNATEVLLLQQNHKQGTGAILAQRHSSVFHAGIIGQGPRKLAPDNNIDKEIIKLNNTLLTDVIKACCSNRDSAQYLVNIDALTLVSLLLVELISPDVMYNGLPWPDEEFTKVTVERDLQIRRSFKDAPVLWTLLHLTAWYRPTLAYCSVLLRAIVATVLANWNLNKGVMITNVMALGQLLPPPLTTITDVLPVFEPHQITTVMRECVWMYMHENIPSPMLFTRSEGASIAWRDTDTSTPNIRFTETLRLIFLANIHILGSLYSNIFFNEHK</sequence>
<dbReference type="InterPro" id="IPR029445">
    <property type="entry name" value="INTS5_N"/>
</dbReference>
<organism evidence="3 4">
    <name type="scientific">Nasonia vitripennis</name>
    <name type="common">Parasitic wasp</name>
    <dbReference type="NCBI Taxonomy" id="7425"/>
    <lineage>
        <taxon>Eukaryota</taxon>
        <taxon>Metazoa</taxon>
        <taxon>Ecdysozoa</taxon>
        <taxon>Arthropoda</taxon>
        <taxon>Hexapoda</taxon>
        <taxon>Insecta</taxon>
        <taxon>Pterygota</taxon>
        <taxon>Neoptera</taxon>
        <taxon>Endopterygota</taxon>
        <taxon>Hymenoptera</taxon>
        <taxon>Apocrita</taxon>
        <taxon>Proctotrupomorpha</taxon>
        <taxon>Chalcidoidea</taxon>
        <taxon>Pteromalidae</taxon>
        <taxon>Pteromalinae</taxon>
        <taxon>Nasonia</taxon>
    </lineage>
</organism>
<name>A0A7M7H6A3_NASVI</name>
<dbReference type="InterPro" id="IPR040316">
    <property type="entry name" value="INTS5"/>
</dbReference>
<accession>A0A7M7H6A3</accession>